<sequence length="194" mass="19729">MPAPTRPTAKDETAVHTGNTAMTGRNRLAHNTAVALLFALWPQAQANAQTLAEPHGDWVVQCADPGNRASRCQMAQTLTADGTGQHVMTMIVRPADGAAGLTALVRLPHGLYLPGGIALRVDGGAPVTALIQTSDAGGVYASVPLPAALVDAMKAGRSMTVAMQSVKREPIALTVSLAGFTAASGALAARSGGD</sequence>
<organism evidence="1 2">
    <name type="scientific">Oceaniradius stylonematis</name>
    <dbReference type="NCBI Taxonomy" id="2184161"/>
    <lineage>
        <taxon>Bacteria</taxon>
        <taxon>Pseudomonadati</taxon>
        <taxon>Pseudomonadota</taxon>
        <taxon>Alphaproteobacteria</taxon>
        <taxon>Hyphomicrobiales</taxon>
        <taxon>Ahrensiaceae</taxon>
        <taxon>Oceaniradius</taxon>
    </lineage>
</organism>
<proteinExistence type="predicted"/>
<reference evidence="1 2" key="1">
    <citation type="journal article" date="2018" name="Int. J. Syst. Bacteriol.">
        <title>Oceaniradius stylonemae gen. nov., sp. nov., isolated from a red alga, Stylonema cornu-cervi.</title>
        <authorList>
            <person name="Jeong S."/>
        </authorList>
    </citation>
    <scope>NUCLEOTIDE SEQUENCE [LARGE SCALE GENOMIC DNA]</scope>
    <source>
        <strain evidence="1 2">StC1</strain>
    </source>
</reference>
<comment type="caution">
    <text evidence="1">The sequence shown here is derived from an EMBL/GenBank/DDBJ whole genome shotgun (WGS) entry which is preliminary data.</text>
</comment>
<name>A0A3A8A639_9HYPH</name>
<dbReference type="InterPro" id="IPR038696">
    <property type="entry name" value="IalB_sf"/>
</dbReference>
<dbReference type="Gene3D" id="2.60.40.1880">
    <property type="entry name" value="Invasion associated locus B (IalB) protein"/>
    <property type="match status" value="1"/>
</dbReference>
<dbReference type="AlphaFoldDB" id="A0A3A8A639"/>
<dbReference type="InterPro" id="IPR010642">
    <property type="entry name" value="Invasion_prot_B"/>
</dbReference>
<evidence type="ECO:0000313" key="2">
    <source>
        <dbReference type="Proteomes" id="UP000246132"/>
    </source>
</evidence>
<accession>A0A3A8A639</accession>
<dbReference type="EMBL" id="QFWV02000008">
    <property type="protein sequence ID" value="RKF05732.1"/>
    <property type="molecule type" value="Genomic_DNA"/>
</dbReference>
<dbReference type="Pfam" id="PF06776">
    <property type="entry name" value="IalB"/>
    <property type="match status" value="1"/>
</dbReference>
<evidence type="ECO:0000313" key="1">
    <source>
        <dbReference type="EMBL" id="RKF05732.1"/>
    </source>
</evidence>
<dbReference type="Proteomes" id="UP000246132">
    <property type="component" value="Unassembled WGS sequence"/>
</dbReference>
<keyword evidence="2" id="KW-1185">Reference proteome</keyword>
<protein>
    <submittedName>
        <fullName evidence="1">Invasion associated locus B family protein</fullName>
    </submittedName>
</protein>
<gene>
    <name evidence="1" type="ORF">DEM25_014125</name>
</gene>